<feature type="transmembrane region" description="Helical" evidence="1">
    <location>
        <begin position="143"/>
        <end position="164"/>
    </location>
</feature>
<accession>A0A9D2PRT3</accession>
<reference evidence="2" key="2">
    <citation type="submission" date="2021-04" db="EMBL/GenBank/DDBJ databases">
        <authorList>
            <person name="Gilroy R."/>
        </authorList>
    </citation>
    <scope>NUCLEOTIDE SEQUENCE</scope>
    <source>
        <strain evidence="2">CHK198-12963</strain>
    </source>
</reference>
<feature type="transmembrane region" description="Helical" evidence="1">
    <location>
        <begin position="110"/>
        <end position="131"/>
    </location>
</feature>
<feature type="transmembrane region" description="Helical" evidence="1">
    <location>
        <begin position="316"/>
        <end position="347"/>
    </location>
</feature>
<protein>
    <submittedName>
        <fullName evidence="2">Stage III sporulation protein AE</fullName>
    </submittedName>
</protein>
<feature type="transmembrane region" description="Helical" evidence="1">
    <location>
        <begin position="285"/>
        <end position="310"/>
    </location>
</feature>
<keyword evidence="1" id="KW-0472">Membrane</keyword>
<evidence type="ECO:0000313" key="2">
    <source>
        <dbReference type="EMBL" id="HJC65243.1"/>
    </source>
</evidence>
<feature type="transmembrane region" description="Helical" evidence="1">
    <location>
        <begin position="368"/>
        <end position="393"/>
    </location>
</feature>
<name>A0A9D2PRT3_9FIRM</name>
<evidence type="ECO:0000256" key="1">
    <source>
        <dbReference type="SAM" id="Phobius"/>
    </source>
</evidence>
<dbReference type="EMBL" id="DWWB01000003">
    <property type="protein sequence ID" value="HJC65243.1"/>
    <property type="molecule type" value="Genomic_DNA"/>
</dbReference>
<comment type="caution">
    <text evidence="2">The sequence shown here is derived from an EMBL/GenBank/DDBJ whole genome shotgun (WGS) entry which is preliminary data.</text>
</comment>
<dbReference type="AlphaFoldDB" id="A0A9D2PRT3"/>
<gene>
    <name evidence="2" type="ORF">H9931_00780</name>
</gene>
<keyword evidence="1" id="KW-0812">Transmembrane</keyword>
<organism evidence="2 3">
    <name type="scientific">Candidatus Enterocloster excrementigallinarum</name>
    <dbReference type="NCBI Taxonomy" id="2838558"/>
    <lineage>
        <taxon>Bacteria</taxon>
        <taxon>Bacillati</taxon>
        <taxon>Bacillota</taxon>
        <taxon>Clostridia</taxon>
        <taxon>Lachnospirales</taxon>
        <taxon>Lachnospiraceae</taxon>
        <taxon>Enterocloster</taxon>
    </lineage>
</organism>
<dbReference type="Pfam" id="PF09546">
    <property type="entry name" value="Spore_III_AE"/>
    <property type="match status" value="1"/>
</dbReference>
<keyword evidence="1" id="KW-1133">Transmembrane helix</keyword>
<dbReference type="InterPro" id="IPR014194">
    <property type="entry name" value="Spore_III_AE"/>
</dbReference>
<feature type="transmembrane region" description="Helical" evidence="1">
    <location>
        <begin position="176"/>
        <end position="198"/>
    </location>
</feature>
<dbReference type="Proteomes" id="UP000823863">
    <property type="component" value="Unassembled WGS sequence"/>
</dbReference>
<proteinExistence type="predicted"/>
<sequence>MRATRVGACLLFLVCLLLGSGIEVKASWQQGQDSSQNDHAMSEIELLGIGEEVKEIENYLRQSLGEGQADFSFLSLMKSLLTGQFSQAAYEAGKGMKNSLLNEIEAGGGLLLQVVMIGIVGAVFSNFSSIFRGSHISETGFFVTYLLLFTCLAASFFASLQIAAKVLEQIFSFLRVLMPAYFMAVAFAGGSLSAAALYEVMMAAVTLVSWICKNILLPMVRIDVLLVLAGHVAKEETFTRMTELLEEAVGWILKTLTGLILGFHIIQSMVLPYADSAGQAGIRKLVELIPGVGSGANALTQVVLGSGVLIKNTMGAAAVAVLLILTLVPMAKLAVLMVLYQAAAAVMQPVCDRRVVSCVNGIAKGHKLLLKIVAASLILFILAIALTCAATNVNYYTI</sequence>
<feature type="transmembrane region" description="Helical" evidence="1">
    <location>
        <begin position="251"/>
        <end position="273"/>
    </location>
</feature>
<reference evidence="2" key="1">
    <citation type="journal article" date="2021" name="PeerJ">
        <title>Extensive microbial diversity within the chicken gut microbiome revealed by metagenomics and culture.</title>
        <authorList>
            <person name="Gilroy R."/>
            <person name="Ravi A."/>
            <person name="Getino M."/>
            <person name="Pursley I."/>
            <person name="Horton D.L."/>
            <person name="Alikhan N.F."/>
            <person name="Baker D."/>
            <person name="Gharbi K."/>
            <person name="Hall N."/>
            <person name="Watson M."/>
            <person name="Adriaenssens E.M."/>
            <person name="Foster-Nyarko E."/>
            <person name="Jarju S."/>
            <person name="Secka A."/>
            <person name="Antonio M."/>
            <person name="Oren A."/>
            <person name="Chaudhuri R.R."/>
            <person name="La Ragione R."/>
            <person name="Hildebrand F."/>
            <person name="Pallen M.J."/>
        </authorList>
    </citation>
    <scope>NUCLEOTIDE SEQUENCE</scope>
    <source>
        <strain evidence="2">CHK198-12963</strain>
    </source>
</reference>
<evidence type="ECO:0000313" key="3">
    <source>
        <dbReference type="Proteomes" id="UP000823863"/>
    </source>
</evidence>